<accession>A0A2N7VG28</accession>
<keyword evidence="3" id="KW-1185">Reference proteome</keyword>
<feature type="region of interest" description="Disordered" evidence="1">
    <location>
        <begin position="1099"/>
        <end position="1119"/>
    </location>
</feature>
<dbReference type="EMBL" id="PNYB01000038">
    <property type="protein sequence ID" value="PMS16102.1"/>
    <property type="molecule type" value="Genomic_DNA"/>
</dbReference>
<evidence type="ECO:0000313" key="2">
    <source>
        <dbReference type="EMBL" id="PMS16102.1"/>
    </source>
</evidence>
<evidence type="ECO:0000313" key="3">
    <source>
        <dbReference type="Proteomes" id="UP000235347"/>
    </source>
</evidence>
<reference evidence="2 3" key="1">
    <citation type="submission" date="2018-01" db="EMBL/GenBank/DDBJ databases">
        <title>Whole genome analyses suggest that Burkholderia sensu lato contains two further novel genera in the rhizoxinica-symbiotica group Mycetohabitans gen. nov., and Trinickia gen. nov.: implications for the evolution of diazotrophy and nodulation in the Burkholderiaceae.</title>
        <authorList>
            <person name="Estrada-de los Santos P."/>
            <person name="Palmer M."/>
            <person name="Chavez-Ramirez B."/>
            <person name="Beukes C."/>
            <person name="Steenkamp E.T."/>
            <person name="Hirsch A.M."/>
            <person name="Manyaka P."/>
            <person name="Maluk M."/>
            <person name="Lafos M."/>
            <person name="Crook M."/>
            <person name="Gross E."/>
            <person name="Simon M.F."/>
            <person name="Bueno dos Reis Junior F."/>
            <person name="Poole P.S."/>
            <person name="Venter S.N."/>
            <person name="James E.K."/>
        </authorList>
    </citation>
    <scope>NUCLEOTIDE SEQUENCE [LARGE SCALE GENOMIC DNA]</scope>
    <source>
        <strain evidence="2 3">GP25-8</strain>
    </source>
</reference>
<comment type="caution">
    <text evidence="2">The sequence shown here is derived from an EMBL/GenBank/DDBJ whole genome shotgun (WGS) entry which is preliminary data.</text>
</comment>
<name>A0A2N7VG28_9BURK</name>
<organism evidence="2 3">
    <name type="scientific">Trinickia soli</name>
    <dbReference type="NCBI Taxonomy" id="380675"/>
    <lineage>
        <taxon>Bacteria</taxon>
        <taxon>Pseudomonadati</taxon>
        <taxon>Pseudomonadota</taxon>
        <taxon>Betaproteobacteria</taxon>
        <taxon>Burkholderiales</taxon>
        <taxon>Burkholderiaceae</taxon>
        <taxon>Trinickia</taxon>
    </lineage>
</organism>
<sequence length="1119" mass="117485">MLAKAQQAQRALEQAQREKAAADALKAAQARAEAAWAAVQRSLADQMRHAQDKGVSSTAAASSLHAAAPSDANFTKALAGAQKQVDGENLNTRSVEEKTYTVDIDQANLQTVAGTSAEKGAQETLGKDEASLASALQAAFPDAIKQASSVAHDAKYINDPNRLLAQRDPVAYAALKLTNVHADDSGYLAALTSVEVPVRVQYTKQAVDTAMSKGDLATALADLKQSMDTASGPEARAQILKAAGSQFNAAYFQAQFAKQDKGKLMKTIGENAPAEIANTVLDIVKPHLSATPDTPDNWATVLAASRPYAPNDFYEGLSAAVQTADHLGSDRADEFAHVLVSNKAYQPLFSESPRGEGPTPVTQSVQAGNAKLSVALANELDKAPVDLKALSRALPPYNTSPKFDREQVIDAIGKGVQNLKGQIDDSLSSIAGSAQKPGPGSDLAFYTKNFIEAGDNSQLTAAVNTYRVQNPDKANEMDSISTKASHQAALLYQATQSIQGLKTIGKDPTGWGEKRLDSAYKSVLGDDSVKGALNNNGEIATLTASELKFQVPYSSFGITASPNAGAFIIRHTANLLTDGFSSYSKGALSALMADPSGNPKRFEQLMKGIGTTATRMGLDPAKTQSGVDAAISWRNQAVAVADDASLSDSAKATKLRELQGSLDGTLKKLFGFTGGVDKNGEAIVHEVVGLKQVFDPTHVYKMFGQILNWGKNIGFLSHTPSTSLTLAEGLGKPFNYEYLLPQSSFFLRTTPTTALALGGKDWEAALGWLKWTKAVGTFGVAIGDGMMTFAQADLGPLVTASNAAQAIGGGVAGAASIASLLGETVPEWLNPVGGTILAVGCIVKQVWNIANRLHVVNENEAENNPRLLKLLQTQYPGLTKDQAYALLDQNQNGISPMQALRQVKGVTLPQIMAWAESDHSKGASKIHDGVNAAHHVEDDTLDTLKNHHVPILDWVLGTGIDGESGKFAETNPNDNQAGTYVLRPQAGGKAGAEMPEKKALQQPVSERGLYNYLTRQDGFEPGGDSVKPAAGPAVTDAAAASKVASVSPLYVVSSPGDSDWQIAAQNSPALTAQAGAPSLANGDEQSAAALAELLNLNPSLDPSGSLGIDVPVKIGQNQG</sequence>
<gene>
    <name evidence="2" type="ORF">C0Z19_26490</name>
</gene>
<dbReference type="Proteomes" id="UP000235347">
    <property type="component" value="Unassembled WGS sequence"/>
</dbReference>
<proteinExistence type="predicted"/>
<evidence type="ECO:0000256" key="1">
    <source>
        <dbReference type="SAM" id="MobiDB-lite"/>
    </source>
</evidence>
<dbReference type="AlphaFoldDB" id="A0A2N7VG28"/>
<protein>
    <submittedName>
        <fullName evidence="2">Uncharacterized protein</fullName>
    </submittedName>
</protein>